<proteinExistence type="predicted"/>
<dbReference type="AlphaFoldDB" id="A0AAN9VQQ1"/>
<organism evidence="1 2">
    <name type="scientific">Gryllus longicercus</name>
    <dbReference type="NCBI Taxonomy" id="2509291"/>
    <lineage>
        <taxon>Eukaryota</taxon>
        <taxon>Metazoa</taxon>
        <taxon>Ecdysozoa</taxon>
        <taxon>Arthropoda</taxon>
        <taxon>Hexapoda</taxon>
        <taxon>Insecta</taxon>
        <taxon>Pterygota</taxon>
        <taxon>Neoptera</taxon>
        <taxon>Polyneoptera</taxon>
        <taxon>Orthoptera</taxon>
        <taxon>Ensifera</taxon>
        <taxon>Gryllidea</taxon>
        <taxon>Grylloidea</taxon>
        <taxon>Gryllidae</taxon>
        <taxon>Gryllinae</taxon>
        <taxon>Gryllus</taxon>
    </lineage>
</organism>
<evidence type="ECO:0000313" key="2">
    <source>
        <dbReference type="Proteomes" id="UP001378592"/>
    </source>
</evidence>
<keyword evidence="2" id="KW-1185">Reference proteome</keyword>
<protein>
    <submittedName>
        <fullName evidence="1">Uncharacterized protein</fullName>
    </submittedName>
</protein>
<accession>A0AAN9VQQ1</accession>
<dbReference type="Proteomes" id="UP001378592">
    <property type="component" value="Unassembled WGS sequence"/>
</dbReference>
<dbReference type="EMBL" id="JAZDUA010000318">
    <property type="protein sequence ID" value="KAK7794803.1"/>
    <property type="molecule type" value="Genomic_DNA"/>
</dbReference>
<reference evidence="1 2" key="1">
    <citation type="submission" date="2024-03" db="EMBL/GenBank/DDBJ databases">
        <title>The genome assembly and annotation of the cricket Gryllus longicercus Weissman &amp; Gray.</title>
        <authorList>
            <person name="Szrajer S."/>
            <person name="Gray D."/>
            <person name="Ylla G."/>
        </authorList>
    </citation>
    <scope>NUCLEOTIDE SEQUENCE [LARGE SCALE GENOMIC DNA]</scope>
    <source>
        <strain evidence="1">DAG 2021-001</strain>
        <tissue evidence="1">Whole body minus gut</tissue>
    </source>
</reference>
<evidence type="ECO:0000313" key="1">
    <source>
        <dbReference type="EMBL" id="KAK7794803.1"/>
    </source>
</evidence>
<name>A0AAN9VQQ1_9ORTH</name>
<comment type="caution">
    <text evidence="1">The sequence shown here is derived from an EMBL/GenBank/DDBJ whole genome shotgun (WGS) entry which is preliminary data.</text>
</comment>
<gene>
    <name evidence="1" type="ORF">R5R35_004142</name>
</gene>
<sequence>MAWGDVARHRQQGAWVVREPISCGRSQRDPPSTNKRRRYRSALFQPLFIFYFLSAPQGRRRLNLNGIDRVISQYITREGPRMCNGLAALQSGPCLCVSVYLSTFASLLVVSPAFRLGHETNTANAARDETAGDCVLQ</sequence>